<reference evidence="13 14" key="1">
    <citation type="submission" date="2023-03" db="EMBL/GenBank/DDBJ databases">
        <title>Genome insight into feeding habits of ladybird beetles.</title>
        <authorList>
            <person name="Li H.-S."/>
            <person name="Huang Y.-H."/>
            <person name="Pang H."/>
        </authorList>
    </citation>
    <scope>NUCLEOTIDE SEQUENCE [LARGE SCALE GENOMIC DNA]</scope>
    <source>
        <strain evidence="13">SYSU_2023b</strain>
        <tissue evidence="13">Whole body</tissue>
    </source>
</reference>
<dbReference type="PANTHER" id="PTHR11599">
    <property type="entry name" value="PROTEASOME SUBUNIT ALPHA/BETA"/>
    <property type="match status" value="1"/>
</dbReference>
<dbReference type="AlphaFoldDB" id="A0AAW1UBM7"/>
<dbReference type="InterPro" id="IPR000426">
    <property type="entry name" value="Proteasome_asu_N"/>
</dbReference>
<dbReference type="PROSITE" id="PS00388">
    <property type="entry name" value="PROTEASOME_ALPHA_1"/>
    <property type="match status" value="1"/>
</dbReference>
<keyword evidence="6" id="KW-0007">Acetylation</keyword>
<dbReference type="InterPro" id="IPR001353">
    <property type="entry name" value="Proteasome_sua/b"/>
</dbReference>
<keyword evidence="7" id="KW-0325">Glycoprotein</keyword>
<comment type="subcellular location">
    <subcellularLocation>
        <location evidence="11">Cytoplasm</location>
    </subcellularLocation>
    <subcellularLocation>
        <location evidence="11">Nucleus</location>
    </subcellularLocation>
</comment>
<organism evidence="13 14">
    <name type="scientific">Henosepilachna vigintioctopunctata</name>
    <dbReference type="NCBI Taxonomy" id="420089"/>
    <lineage>
        <taxon>Eukaryota</taxon>
        <taxon>Metazoa</taxon>
        <taxon>Ecdysozoa</taxon>
        <taxon>Arthropoda</taxon>
        <taxon>Hexapoda</taxon>
        <taxon>Insecta</taxon>
        <taxon>Pterygota</taxon>
        <taxon>Neoptera</taxon>
        <taxon>Endopterygota</taxon>
        <taxon>Coleoptera</taxon>
        <taxon>Polyphaga</taxon>
        <taxon>Cucujiformia</taxon>
        <taxon>Coccinelloidea</taxon>
        <taxon>Coccinellidae</taxon>
        <taxon>Epilachninae</taxon>
        <taxon>Epilachnini</taxon>
        <taxon>Henosepilachna</taxon>
    </lineage>
</organism>
<sequence>MSRGSSAGFDRHITIFSPEGRLYQVEYAFKAINQAGLTSVAIKGVDTAVCVTQKKIPDKLIDPSSITHLFQLTDTAGCVMTGMMADSKSQVQRARYEAAQFKYKYGYEMPSDALCRRVADISQVYTQNAEMRPLGCSMVIISYDAELGPCVYKTDPAGYYCGYKAVSVGAKQTEANSFLEKKLKKNKELKGDDVIQLAISCLSTVLSVDFKPNEIEVGVVSEDNPKFKKLEESEIDRHLTAIAEKD</sequence>
<evidence type="ECO:0000313" key="13">
    <source>
        <dbReference type="EMBL" id="KAK9876689.1"/>
    </source>
</evidence>
<evidence type="ECO:0000256" key="4">
    <source>
        <dbReference type="ARBA" id="ARBA00022553"/>
    </source>
</evidence>
<dbReference type="InterPro" id="IPR034642">
    <property type="entry name" value="Proteasome_subunit_alpha6"/>
</dbReference>
<comment type="similarity">
    <text evidence="10 11">Belongs to the peptidase T1A family.</text>
</comment>
<dbReference type="InterPro" id="IPR050115">
    <property type="entry name" value="Proteasome_alpha"/>
</dbReference>
<evidence type="ECO:0000256" key="9">
    <source>
        <dbReference type="ARBA" id="ARBA00062366"/>
    </source>
</evidence>
<dbReference type="InterPro" id="IPR023332">
    <property type="entry name" value="Proteasome_alpha-type"/>
</dbReference>
<dbReference type="Pfam" id="PF00227">
    <property type="entry name" value="Proteasome"/>
    <property type="match status" value="1"/>
</dbReference>
<dbReference type="InterPro" id="IPR029055">
    <property type="entry name" value="Ntn_hydrolases_N"/>
</dbReference>
<accession>A0AAW1UBM7</accession>
<evidence type="ECO:0000256" key="3">
    <source>
        <dbReference type="ARBA" id="ARBA00022490"/>
    </source>
</evidence>
<dbReference type="GO" id="GO:0005634">
    <property type="term" value="C:nucleus"/>
    <property type="evidence" value="ECO:0007669"/>
    <property type="project" value="UniProtKB-SubCell"/>
</dbReference>
<evidence type="ECO:0000256" key="8">
    <source>
        <dbReference type="ARBA" id="ARBA00023242"/>
    </source>
</evidence>
<dbReference type="EMBL" id="JARQZJ010000037">
    <property type="protein sequence ID" value="KAK9876689.1"/>
    <property type="molecule type" value="Genomic_DNA"/>
</dbReference>
<dbReference type="GO" id="GO:0006511">
    <property type="term" value="P:ubiquitin-dependent protein catabolic process"/>
    <property type="evidence" value="ECO:0007669"/>
    <property type="project" value="InterPro"/>
</dbReference>
<comment type="subunit">
    <text evidence="11">The 20S proteasome core is composed of 28 subunits that are arranged in four stacked rings, resulting in a barrel-shaped structure. The two end rings are each formed by seven alpha subunits, and the two central rings are each formed by seven beta subunits.</text>
</comment>
<keyword evidence="5 10" id="KW-0647">Proteasome</keyword>
<keyword evidence="8 11" id="KW-0539">Nucleus</keyword>
<dbReference type="GO" id="GO:0019773">
    <property type="term" value="C:proteasome core complex, alpha-subunit complex"/>
    <property type="evidence" value="ECO:0007669"/>
    <property type="project" value="UniProtKB-UniRule"/>
</dbReference>
<comment type="subunit">
    <text evidence="9">The 26S proteasome consists of a 20S proteasome core and two 19S regulatory subunits. The 20S proteasome core is a barrel-shaped complex made of 28 subunits that are arranged in four stacked rings. The two outer rings are each formed by seven alpha subunits, and the two inner rings are formed by seven beta subunits. The proteolytic activity is exerted by three beta-subunits PSMB5, PSMB6 and PSMB7. Interacts with ALKBH4.</text>
</comment>
<dbReference type="CDD" id="cd03754">
    <property type="entry name" value="proteasome_alpha_type_6"/>
    <property type="match status" value="1"/>
</dbReference>
<evidence type="ECO:0000256" key="6">
    <source>
        <dbReference type="ARBA" id="ARBA00022990"/>
    </source>
</evidence>
<evidence type="ECO:0000256" key="1">
    <source>
        <dbReference type="ARBA" id="ARBA00002000"/>
    </source>
</evidence>
<evidence type="ECO:0000256" key="5">
    <source>
        <dbReference type="ARBA" id="ARBA00022942"/>
    </source>
</evidence>
<evidence type="ECO:0000256" key="10">
    <source>
        <dbReference type="PROSITE-ProRule" id="PRU00808"/>
    </source>
</evidence>
<dbReference type="PROSITE" id="PS51475">
    <property type="entry name" value="PROTEASOME_ALPHA_2"/>
    <property type="match status" value="1"/>
</dbReference>
<dbReference type="SUPFAM" id="SSF56235">
    <property type="entry name" value="N-terminal nucleophile aminohydrolases (Ntn hydrolases)"/>
    <property type="match status" value="1"/>
</dbReference>
<evidence type="ECO:0000313" key="14">
    <source>
        <dbReference type="Proteomes" id="UP001431783"/>
    </source>
</evidence>
<evidence type="ECO:0000256" key="11">
    <source>
        <dbReference type="RuleBase" id="RU000551"/>
    </source>
</evidence>
<comment type="function">
    <text evidence="2">Component of the 20S core proteasome complex involved in the proteolytic degradation of most intracellular proteins. This complex plays numerous essential roles within the cell by associating with different regulatory particles. Associated with two 19S regulatory particles, forms the 26S proteasome and thus participates in the ATP-dependent degradation of ubiquitinated proteins. The 26S proteasome plays a key role in the maintenance of protein homeostasis by removing misfolded or damaged proteins that could impair cellular functions, and by removing proteins whose functions are no longer required. Associated with the PA200 or PA28, the 20S proteasome mediates ubiquitin-independent protein degradation. This type of proteolysis is required in several pathways including spermatogenesis (20S-PA200 complex) or generation of a subset of MHC class I-presented antigenic peptides (20S-PA28 complex).</text>
</comment>
<dbReference type="GO" id="GO:0005737">
    <property type="term" value="C:cytoplasm"/>
    <property type="evidence" value="ECO:0007669"/>
    <property type="project" value="UniProtKB-SubCell"/>
</dbReference>
<comment type="caution">
    <text evidence="13">The sequence shown here is derived from an EMBL/GenBank/DDBJ whole genome shotgun (WGS) entry which is preliminary data.</text>
</comment>
<keyword evidence="14" id="KW-1185">Reference proteome</keyword>
<dbReference type="FunFam" id="3.60.20.10:FF:000020">
    <property type="entry name" value="Proteasome subunit alpha type"/>
    <property type="match status" value="1"/>
</dbReference>
<dbReference type="SMART" id="SM00948">
    <property type="entry name" value="Proteasome_A_N"/>
    <property type="match status" value="1"/>
</dbReference>
<dbReference type="Pfam" id="PF10584">
    <property type="entry name" value="Proteasome_A_N"/>
    <property type="match status" value="1"/>
</dbReference>
<feature type="domain" description="Proteasome alpha-type subunits" evidence="12">
    <location>
        <begin position="9"/>
        <end position="31"/>
    </location>
</feature>
<protein>
    <recommendedName>
        <fullName evidence="11">Proteasome subunit alpha type</fullName>
    </recommendedName>
</protein>
<comment type="function">
    <text evidence="1">The proteasome is a multicatalytic proteinase complex which is characterized by its ability to cleave peptides with Arg, Phe, Tyr, Leu, and Glu adjacent to the leaving group at neutral or slightly basic pH. The proteasome has an ATP-dependent proteolytic activity.</text>
</comment>
<keyword evidence="3 11" id="KW-0963">Cytoplasm</keyword>
<evidence type="ECO:0000256" key="7">
    <source>
        <dbReference type="ARBA" id="ARBA00023180"/>
    </source>
</evidence>
<name>A0AAW1UBM7_9CUCU</name>
<keyword evidence="4" id="KW-0597">Phosphoprotein</keyword>
<evidence type="ECO:0000259" key="12">
    <source>
        <dbReference type="PROSITE" id="PS00388"/>
    </source>
</evidence>
<evidence type="ECO:0000256" key="2">
    <source>
        <dbReference type="ARBA" id="ARBA00003876"/>
    </source>
</evidence>
<dbReference type="Gene3D" id="3.60.20.10">
    <property type="entry name" value="Glutamine Phosphoribosylpyrophosphate, subunit 1, domain 1"/>
    <property type="match status" value="1"/>
</dbReference>
<dbReference type="Proteomes" id="UP001431783">
    <property type="component" value="Unassembled WGS sequence"/>
</dbReference>
<gene>
    <name evidence="13" type="ORF">WA026_014068</name>
</gene>
<proteinExistence type="inferred from homology"/>